<evidence type="ECO:0000313" key="2">
    <source>
        <dbReference type="EMBL" id="RKT57571.1"/>
    </source>
</evidence>
<dbReference type="Proteomes" id="UP000282084">
    <property type="component" value="Unassembled WGS sequence"/>
</dbReference>
<gene>
    <name evidence="2" type="ORF">C8E97_6293</name>
</gene>
<sequence>MTWRKSTYSTSQANCVEIRHLNGTVAVRDSKNPDGPVLVFPTIDWRRVVR</sequence>
<dbReference type="InterPro" id="IPR007278">
    <property type="entry name" value="DUF397"/>
</dbReference>
<organism evidence="2 3">
    <name type="scientific">Saccharothrix australiensis</name>
    <dbReference type="NCBI Taxonomy" id="2072"/>
    <lineage>
        <taxon>Bacteria</taxon>
        <taxon>Bacillati</taxon>
        <taxon>Actinomycetota</taxon>
        <taxon>Actinomycetes</taxon>
        <taxon>Pseudonocardiales</taxon>
        <taxon>Pseudonocardiaceae</taxon>
        <taxon>Saccharothrix</taxon>
    </lineage>
</organism>
<keyword evidence="3" id="KW-1185">Reference proteome</keyword>
<proteinExistence type="predicted"/>
<dbReference type="Pfam" id="PF04149">
    <property type="entry name" value="DUF397"/>
    <property type="match status" value="1"/>
</dbReference>
<accession>A0A495W754</accession>
<name>A0A495W754_9PSEU</name>
<evidence type="ECO:0000313" key="3">
    <source>
        <dbReference type="Proteomes" id="UP000282084"/>
    </source>
</evidence>
<dbReference type="RefSeq" id="WP_121009387.1">
    <property type="nucleotide sequence ID" value="NZ_RBXO01000001.1"/>
</dbReference>
<feature type="domain" description="DUF397" evidence="1">
    <location>
        <begin position="2"/>
        <end position="49"/>
    </location>
</feature>
<dbReference type="EMBL" id="RBXO01000001">
    <property type="protein sequence ID" value="RKT57571.1"/>
    <property type="molecule type" value="Genomic_DNA"/>
</dbReference>
<dbReference type="OrthoDB" id="4330022at2"/>
<reference evidence="2 3" key="1">
    <citation type="submission" date="2018-10" db="EMBL/GenBank/DDBJ databases">
        <title>Sequencing the genomes of 1000 actinobacteria strains.</title>
        <authorList>
            <person name="Klenk H.-P."/>
        </authorList>
    </citation>
    <scope>NUCLEOTIDE SEQUENCE [LARGE SCALE GENOMIC DNA]</scope>
    <source>
        <strain evidence="2 3">DSM 43800</strain>
    </source>
</reference>
<comment type="caution">
    <text evidence="2">The sequence shown here is derived from an EMBL/GenBank/DDBJ whole genome shotgun (WGS) entry which is preliminary data.</text>
</comment>
<evidence type="ECO:0000259" key="1">
    <source>
        <dbReference type="Pfam" id="PF04149"/>
    </source>
</evidence>
<protein>
    <submittedName>
        <fullName evidence="2">Uncharacterized protein DUF397</fullName>
    </submittedName>
</protein>
<dbReference type="AlphaFoldDB" id="A0A495W754"/>